<evidence type="ECO:0000256" key="1">
    <source>
        <dbReference type="SAM" id="SignalP"/>
    </source>
</evidence>
<organism evidence="4 5">
    <name type="scientific">Allosphingosinicella indica</name>
    <dbReference type="NCBI Taxonomy" id="941907"/>
    <lineage>
        <taxon>Bacteria</taxon>
        <taxon>Pseudomonadati</taxon>
        <taxon>Pseudomonadota</taxon>
        <taxon>Alphaproteobacteria</taxon>
        <taxon>Sphingomonadales</taxon>
        <taxon>Sphingomonadaceae</taxon>
        <taxon>Allosphingosinicella</taxon>
    </lineage>
</organism>
<dbReference type="GO" id="GO:0006508">
    <property type="term" value="P:proteolysis"/>
    <property type="evidence" value="ECO:0007669"/>
    <property type="project" value="InterPro"/>
</dbReference>
<feature type="signal peptide" evidence="1">
    <location>
        <begin position="1"/>
        <end position="26"/>
    </location>
</feature>
<dbReference type="Gene3D" id="2.120.10.30">
    <property type="entry name" value="TolB, C-terminal domain"/>
    <property type="match status" value="1"/>
</dbReference>
<dbReference type="Gene3D" id="2.140.10.30">
    <property type="entry name" value="Dipeptidylpeptidase IV, N-terminal domain"/>
    <property type="match status" value="1"/>
</dbReference>
<dbReference type="GO" id="GO:0008236">
    <property type="term" value="F:serine-type peptidase activity"/>
    <property type="evidence" value="ECO:0007669"/>
    <property type="project" value="InterPro"/>
</dbReference>
<dbReference type="GO" id="GO:0008239">
    <property type="term" value="F:dipeptidyl-peptidase activity"/>
    <property type="evidence" value="ECO:0007669"/>
    <property type="project" value="TreeGrafter"/>
</dbReference>
<name>A0A1X7GCF3_9SPHN</name>
<dbReference type="InterPro" id="IPR002469">
    <property type="entry name" value="Peptidase_S9B_N"/>
</dbReference>
<dbReference type="Gene3D" id="3.40.50.1820">
    <property type="entry name" value="alpha/beta hydrolase"/>
    <property type="match status" value="1"/>
</dbReference>
<dbReference type="Pfam" id="PF00930">
    <property type="entry name" value="DPPIV_N"/>
    <property type="match status" value="1"/>
</dbReference>
<keyword evidence="5" id="KW-1185">Reference proteome</keyword>
<sequence length="744" mass="82897">MPDMKLYRLTFGAAAAMLLASGPAFGQATAPVAAPEARAASGTMLSIDQLYQPRSLIGTTPEGYAWSADGRQLLFLWNDEGYSFRDLWVYSLDSGERTRLTSLGREADPKSERRGISEALFLGNDRIAFVVDGNLHIREADGASVQVETDKRAIRRLSLSPDGQTLAFVSGNPVDPRNRVTQGGILWTRDAAAPGGNAARRLVGNDDPKIYVSDYHWSSDGRAIAFEESDDRAMPERDIYYYAKGELQNNRVIRAFPGDETSRTRIGLIALGEAAPRYFERPDPLHHLWGFGLSQDGRRLFVNSSDLEVKDHIVYVFDTQTGKRETFYRERDPKHIRPDWKVAWAPGDRGLVILTDRDGFGHLYHKPSAGAAPRRITRGEWEIESFEVDASNNRIYFVANESALPERQLYRVAMGGGAVERVSPATPGTHTPVWSPDYSRAASFFTNDTTPPELLVIDPATPAQAKQVTRSPQPEFDRQTWAKVSYVEFPSHVDGTKLIGRLSVPADFDPSRRYPLIVGSVYSDAVRNQWGGRRAHPTWGLDQYFVARGYLVLNVNIRGSWGQGRKHTQAQLNSYGETDINDLESGVRHLVSKGYVDPSRVGLWGSSYGGLMTIMSLAKKPGVYAAGIAGAPATNVWHAYPSQMWIMGPPDGRDMPARYEAQSPLYQVQGVRDPLMIIHGTRDPVVLYSDTVALTEKMIANEQMFELVTLPGASHSWATDNLPQTRFAFRKMVDFFNLHLKPER</sequence>
<feature type="chain" id="PRO_5012710809" evidence="1">
    <location>
        <begin position="27"/>
        <end position="744"/>
    </location>
</feature>
<dbReference type="AlphaFoldDB" id="A0A1X7GCF3"/>
<dbReference type="Proteomes" id="UP000192934">
    <property type="component" value="Chromosome I"/>
</dbReference>
<protein>
    <submittedName>
        <fullName evidence="4">Dipeptidyl-peptidase IV Serine peptidase. MEROPS family S09B</fullName>
    </submittedName>
</protein>
<dbReference type="SUPFAM" id="SSF82171">
    <property type="entry name" value="DPP6 N-terminal domain-like"/>
    <property type="match status" value="1"/>
</dbReference>
<accession>A0A1X7GCF3</accession>
<evidence type="ECO:0000259" key="3">
    <source>
        <dbReference type="Pfam" id="PF00930"/>
    </source>
</evidence>
<dbReference type="Pfam" id="PF00326">
    <property type="entry name" value="Peptidase_S9"/>
    <property type="match status" value="1"/>
</dbReference>
<dbReference type="SUPFAM" id="SSF53474">
    <property type="entry name" value="alpha/beta-Hydrolases"/>
    <property type="match status" value="1"/>
</dbReference>
<dbReference type="InterPro" id="IPR029058">
    <property type="entry name" value="AB_hydrolase_fold"/>
</dbReference>
<gene>
    <name evidence="4" type="ORF">SAMN06295910_1544</name>
</gene>
<dbReference type="OrthoDB" id="1094230at2"/>
<dbReference type="InterPro" id="IPR011042">
    <property type="entry name" value="6-blade_b-propeller_TolB-like"/>
</dbReference>
<proteinExistence type="predicted"/>
<dbReference type="STRING" id="941907.SAMN06295910_1544"/>
<dbReference type="InterPro" id="IPR050278">
    <property type="entry name" value="Serine_Prot_S9B/DPPIV"/>
</dbReference>
<dbReference type="PANTHER" id="PTHR11731:SF193">
    <property type="entry name" value="DIPEPTIDYL PEPTIDASE 9"/>
    <property type="match status" value="1"/>
</dbReference>
<dbReference type="EMBL" id="LT840185">
    <property type="protein sequence ID" value="SMF67607.1"/>
    <property type="molecule type" value="Genomic_DNA"/>
</dbReference>
<dbReference type="InterPro" id="IPR001375">
    <property type="entry name" value="Peptidase_S9_cat"/>
</dbReference>
<evidence type="ECO:0000313" key="5">
    <source>
        <dbReference type="Proteomes" id="UP000192934"/>
    </source>
</evidence>
<reference evidence="5" key="1">
    <citation type="submission" date="2017-04" db="EMBL/GenBank/DDBJ databases">
        <authorList>
            <person name="Varghese N."/>
            <person name="Submissions S."/>
        </authorList>
    </citation>
    <scope>NUCLEOTIDE SEQUENCE [LARGE SCALE GENOMIC DNA]</scope>
    <source>
        <strain evidence="5">Dd16</strain>
    </source>
</reference>
<evidence type="ECO:0000313" key="4">
    <source>
        <dbReference type="EMBL" id="SMF67607.1"/>
    </source>
</evidence>
<feature type="domain" description="Dipeptidylpeptidase IV N-terminal" evidence="3">
    <location>
        <begin position="149"/>
        <end position="451"/>
    </location>
</feature>
<keyword evidence="1" id="KW-0732">Signal</keyword>
<feature type="domain" description="Peptidase S9 prolyl oligopeptidase catalytic" evidence="2">
    <location>
        <begin position="543"/>
        <end position="741"/>
    </location>
</feature>
<dbReference type="PANTHER" id="PTHR11731">
    <property type="entry name" value="PROTEASE FAMILY S9B,C DIPEPTIDYL-PEPTIDASE IV-RELATED"/>
    <property type="match status" value="1"/>
</dbReference>
<evidence type="ECO:0000259" key="2">
    <source>
        <dbReference type="Pfam" id="PF00326"/>
    </source>
</evidence>